<comment type="subcellular location">
    <subcellularLocation>
        <location evidence="1">Nucleus</location>
        <location evidence="1">Nucleolus</location>
    </subcellularLocation>
</comment>
<dbReference type="PANTHER" id="PTHR23183:SF0">
    <property type="entry name" value="NUCLEOLAR PROTEIN 14"/>
    <property type="match status" value="1"/>
</dbReference>
<dbReference type="InterPro" id="IPR007276">
    <property type="entry name" value="Nop14"/>
</dbReference>
<evidence type="ECO:0000256" key="3">
    <source>
        <dbReference type="ARBA" id="ARBA00022517"/>
    </source>
</evidence>
<feature type="compositionally biased region" description="Basic and acidic residues" evidence="7">
    <location>
        <begin position="291"/>
        <end position="350"/>
    </location>
</feature>
<feature type="compositionally biased region" description="Basic and acidic residues" evidence="7">
    <location>
        <begin position="392"/>
        <end position="408"/>
    </location>
</feature>
<reference evidence="8 9" key="1">
    <citation type="submission" date="2020-06" db="EMBL/GenBank/DDBJ databases">
        <title>Transcriptomic and genomic resources for Thalictrum thalictroides and T. hernandezii: Facilitating candidate gene discovery in an emerging model plant lineage.</title>
        <authorList>
            <person name="Arias T."/>
            <person name="Riano-Pachon D.M."/>
            <person name="Di Stilio V.S."/>
        </authorList>
    </citation>
    <scope>NUCLEOTIDE SEQUENCE [LARGE SCALE GENOMIC DNA]</scope>
    <source>
        <strain evidence="9">cv. WT478/WT964</strain>
        <tissue evidence="8">Leaves</tissue>
    </source>
</reference>
<keyword evidence="3" id="KW-0690">Ribosome biogenesis</keyword>
<keyword evidence="5" id="KW-0539">Nucleus</keyword>
<feature type="compositionally biased region" description="Basic residues" evidence="7">
    <location>
        <begin position="14"/>
        <end position="26"/>
    </location>
</feature>
<feature type="region of interest" description="Disordered" evidence="7">
    <location>
        <begin position="1"/>
        <end position="41"/>
    </location>
</feature>
<comment type="function">
    <text evidence="6">Involved in nucleolar processing of pre-18S ribosomal RNA. Has a role in the nuclear export of 40S pre-ribosomal subunit to the cytoplasm.</text>
</comment>
<feature type="compositionally biased region" description="Acidic residues" evidence="7">
    <location>
        <begin position="459"/>
        <end position="477"/>
    </location>
</feature>
<proteinExistence type="inferred from homology"/>
<accession>A0A7J6VJB6</accession>
<dbReference type="GO" id="GO:0030490">
    <property type="term" value="P:maturation of SSU-rRNA"/>
    <property type="evidence" value="ECO:0007669"/>
    <property type="project" value="TreeGrafter"/>
</dbReference>
<gene>
    <name evidence="8" type="ORF">FRX31_026118</name>
</gene>
<dbReference type="OrthoDB" id="1681842at2759"/>
<feature type="compositionally biased region" description="Acidic residues" evidence="7">
    <location>
        <begin position="409"/>
        <end position="436"/>
    </location>
</feature>
<feature type="compositionally biased region" description="Acidic residues" evidence="7">
    <location>
        <begin position="381"/>
        <end position="391"/>
    </location>
</feature>
<evidence type="ECO:0000256" key="6">
    <source>
        <dbReference type="ARBA" id="ARBA00024695"/>
    </source>
</evidence>
<name>A0A7J6VJB6_THATH</name>
<evidence type="ECO:0000256" key="7">
    <source>
        <dbReference type="SAM" id="MobiDB-lite"/>
    </source>
</evidence>
<dbReference type="GO" id="GO:0030692">
    <property type="term" value="C:Noc4p-Nop14p complex"/>
    <property type="evidence" value="ECO:0007669"/>
    <property type="project" value="TreeGrafter"/>
</dbReference>
<comment type="caution">
    <text evidence="8">The sequence shown here is derived from an EMBL/GenBank/DDBJ whole genome shotgun (WGS) entry which is preliminary data.</text>
</comment>
<feature type="region of interest" description="Disordered" evidence="7">
    <location>
        <begin position="283"/>
        <end position="485"/>
    </location>
</feature>
<dbReference type="GO" id="GO:0032040">
    <property type="term" value="C:small-subunit processome"/>
    <property type="evidence" value="ECO:0007669"/>
    <property type="project" value="InterPro"/>
</dbReference>
<organism evidence="8 9">
    <name type="scientific">Thalictrum thalictroides</name>
    <name type="common">Rue-anemone</name>
    <name type="synonym">Anemone thalictroides</name>
    <dbReference type="NCBI Taxonomy" id="46969"/>
    <lineage>
        <taxon>Eukaryota</taxon>
        <taxon>Viridiplantae</taxon>
        <taxon>Streptophyta</taxon>
        <taxon>Embryophyta</taxon>
        <taxon>Tracheophyta</taxon>
        <taxon>Spermatophyta</taxon>
        <taxon>Magnoliopsida</taxon>
        <taxon>Ranunculales</taxon>
        <taxon>Ranunculaceae</taxon>
        <taxon>Thalictroideae</taxon>
        <taxon>Thalictrum</taxon>
    </lineage>
</organism>
<evidence type="ECO:0000256" key="5">
    <source>
        <dbReference type="ARBA" id="ARBA00023242"/>
    </source>
</evidence>
<dbReference type="EMBL" id="JABWDY010032274">
    <property type="protein sequence ID" value="KAF5184295.1"/>
    <property type="molecule type" value="Genomic_DNA"/>
</dbReference>
<evidence type="ECO:0000256" key="1">
    <source>
        <dbReference type="ARBA" id="ARBA00004604"/>
    </source>
</evidence>
<keyword evidence="9" id="KW-1185">Reference proteome</keyword>
<feature type="compositionally biased region" description="Acidic residues" evidence="7">
    <location>
        <begin position="351"/>
        <end position="363"/>
    </location>
</feature>
<sequence>MAKTNKDSKSDSGKKKKKNKKTHSKKLLSGPTAMAMKSKTESPFETIWSRNKFNILGKKRKGEDKRTGLSRFRAIEKRKGTLLKEYEQSGKSSVFLDKRIGEQNESLAEFDKAILRSQRARQLKVTKKSKFNLSDGEEDDDIYGSGPFSERDDFEEELPPDDVADRDEMAMKSALSKHSNETNYLLFFMMNGNELDILSYASFFFLSQKQKSKKEVMEEIILKSKFFKAQKSKDKEENEELMEQLDKDFSSLVQSEALLSLTQPSKTNALNALVNKASSKEFTKNEITAPPRKEISKQEQPDDYDKLVKEMGLDMRARPSDRTKTPEEIAEEEKERLQQLEKERLKRMSADDESSDDDDDDDYKDLNTSSAKKLKSISGDDLGDSFSLEEETAIKKGWVDEILQRDTDNIDDEGDESSEDYESGEDQSDQEGENENSELQRTVSLKDWEQSDDDKLSTDSEEDEEGEEEEEEGEEEDRTMNRKDMRNTEDIVAVKSGVELLKTNEKLTLGQDDALPFVIEAPNNLAEFRSLLDNRSDSEVAEAIYRIRTCNPIGNVEVNRKKMQVVHLWPVILRFIFIEIVSVVEV</sequence>
<evidence type="ECO:0000256" key="4">
    <source>
        <dbReference type="ARBA" id="ARBA00022552"/>
    </source>
</evidence>
<comment type="similarity">
    <text evidence="2">Belongs to the NOP14 family.</text>
</comment>
<protein>
    <submittedName>
        <fullName evidence="8">Nucleolar protein</fullName>
    </submittedName>
</protein>
<feature type="compositionally biased region" description="Basic and acidic residues" evidence="7">
    <location>
        <begin position="1"/>
        <end position="13"/>
    </location>
</feature>
<dbReference type="AlphaFoldDB" id="A0A7J6VJB6"/>
<dbReference type="Proteomes" id="UP000554482">
    <property type="component" value="Unassembled WGS sequence"/>
</dbReference>
<feature type="compositionally biased region" description="Acidic residues" evidence="7">
    <location>
        <begin position="152"/>
        <end position="161"/>
    </location>
</feature>
<feature type="compositionally biased region" description="Basic and acidic residues" evidence="7">
    <location>
        <begin position="444"/>
        <end position="458"/>
    </location>
</feature>
<feature type="region of interest" description="Disordered" evidence="7">
    <location>
        <begin position="132"/>
        <end position="161"/>
    </location>
</feature>
<evidence type="ECO:0000256" key="2">
    <source>
        <dbReference type="ARBA" id="ARBA00007466"/>
    </source>
</evidence>
<dbReference type="Pfam" id="PF04147">
    <property type="entry name" value="Nop14"/>
    <property type="match status" value="1"/>
</dbReference>
<evidence type="ECO:0000313" key="8">
    <source>
        <dbReference type="EMBL" id="KAF5184295.1"/>
    </source>
</evidence>
<keyword evidence="4" id="KW-0698">rRNA processing</keyword>
<dbReference type="PANTHER" id="PTHR23183">
    <property type="entry name" value="NOP14"/>
    <property type="match status" value="1"/>
</dbReference>
<evidence type="ECO:0000313" key="9">
    <source>
        <dbReference type="Proteomes" id="UP000554482"/>
    </source>
</evidence>